<dbReference type="Pfam" id="PF18962">
    <property type="entry name" value="Por_Secre_tail"/>
    <property type="match status" value="1"/>
</dbReference>
<dbReference type="NCBIfam" id="TIGR04183">
    <property type="entry name" value="Por_Secre_tail"/>
    <property type="match status" value="1"/>
</dbReference>
<protein>
    <submittedName>
        <fullName evidence="4">Carbohydrate binding domain-containing protein</fullName>
    </submittedName>
</protein>
<dbReference type="InterPro" id="IPR003305">
    <property type="entry name" value="CenC_carb-bd"/>
</dbReference>
<reference evidence="4" key="1">
    <citation type="submission" date="2023-03" db="EMBL/GenBank/DDBJ databases">
        <title>Stygiobacter electus gen. nov., sp. nov., facultatively anaerobic thermotolerant bacterium of the class Ignavibacteria from a well of Yessentuki mineral water deposit.</title>
        <authorList>
            <person name="Podosokorskaya O.A."/>
            <person name="Elcheninov A.G."/>
            <person name="Petrova N.F."/>
            <person name="Zavarzina D.G."/>
            <person name="Kublanov I.V."/>
            <person name="Merkel A.Y."/>
        </authorList>
    </citation>
    <scope>NUCLEOTIDE SEQUENCE</scope>
    <source>
        <strain evidence="4">09-Me</strain>
    </source>
</reference>
<accession>A0AAE3TDS2</accession>
<keyword evidence="5" id="KW-1185">Reference proteome</keyword>
<dbReference type="AlphaFoldDB" id="A0AAE3TDS2"/>
<dbReference type="Gene3D" id="2.60.120.260">
    <property type="entry name" value="Galactose-binding domain-like"/>
    <property type="match status" value="1"/>
</dbReference>
<dbReference type="InterPro" id="IPR017853">
    <property type="entry name" value="GH"/>
</dbReference>
<comment type="caution">
    <text evidence="4">The sequence shown here is derived from an EMBL/GenBank/DDBJ whole genome shotgun (WGS) entry which is preliminary data.</text>
</comment>
<evidence type="ECO:0000256" key="1">
    <source>
        <dbReference type="ARBA" id="ARBA00022801"/>
    </source>
</evidence>
<dbReference type="EMBL" id="JARGDL010000004">
    <property type="protein sequence ID" value="MDF1611478.1"/>
    <property type="molecule type" value="Genomic_DNA"/>
</dbReference>
<name>A0AAE3TDS2_9BACT</name>
<keyword evidence="1" id="KW-0378">Hydrolase</keyword>
<feature type="domain" description="Secretion system C-terminal sorting" evidence="3">
    <location>
        <begin position="897"/>
        <end position="990"/>
    </location>
</feature>
<organism evidence="4 5">
    <name type="scientific">Stygiobacter electus</name>
    <dbReference type="NCBI Taxonomy" id="3032292"/>
    <lineage>
        <taxon>Bacteria</taxon>
        <taxon>Pseudomonadati</taxon>
        <taxon>Ignavibacteriota</taxon>
        <taxon>Ignavibacteria</taxon>
        <taxon>Ignavibacteriales</taxon>
        <taxon>Melioribacteraceae</taxon>
        <taxon>Stygiobacter</taxon>
    </lineage>
</organism>
<dbReference type="SUPFAM" id="SSF51445">
    <property type="entry name" value="(Trans)glycosidases"/>
    <property type="match status" value="1"/>
</dbReference>
<feature type="domain" description="CBM-cenC" evidence="2">
    <location>
        <begin position="284"/>
        <end position="420"/>
    </location>
</feature>
<evidence type="ECO:0000259" key="3">
    <source>
        <dbReference type="Pfam" id="PF18962"/>
    </source>
</evidence>
<evidence type="ECO:0000259" key="2">
    <source>
        <dbReference type="Pfam" id="PF02018"/>
    </source>
</evidence>
<dbReference type="InterPro" id="IPR008979">
    <property type="entry name" value="Galactose-bd-like_sf"/>
</dbReference>
<sequence>MKKTILLFLISIKILGQSFSGGFNFNLPWNDSTTQNYLPKFPIVKIDDGKFITTDINGNFIYNGKPIRFWGSNCVASGAFPQKNIAGSIAGRMRKFGINLIRMHHIDNDWGVPSLLTGVDTRTLNPTYLDLLEYFIARLKENGIFINMNLNVSRMFKAFDGVTYADSVKNFGTVFFKAITLFDPYLIQLQKEYAQQLLTHVNPYTGKSLVDDPVMAMVETNNENSLYRAWRDNILKPIKSGGKLIYYHVKMLDSLWNDFLFKKYQTNENLKLSWNKNIITSGENEQIKNGGFEQSNLKKDWTLEQHNGASADTSRDNTTSFKGNFSVKIVVTNGTGTEWHIQFKQPTLFLKKDSSYTVTFAAKSESAHQINVSVMNDVSPWNGYGGKNFTITNQWNVYSFSFKANETNNGHARITFQLGKEKATYWIDEVSLTKASVKGLLDDENLALKNVRRIDYADCVGYTDERVKDMSEFYIALQQNYFKDFFAYLKNTLKVKVPIVGTNWNIGAADLASMNVGDYVDNHAYWDHPQFPNIPWSSTDWFINNKPMVKDANGGTIPALFAAVQMVGKPYTISEYNHPFPNQYKSEAVNFLLGYSSFHGANGIMFFDYNGSSNWTDDKIESYFSIHRNPIFMAQYPIASYAFRNFLIPESTSPKIINYKSETINLIPKNDNNDWSGTVLFNRKNALINSIKVGSYNSNFDSGFNELQNAPSTVFVTDNGSITWDTNLGVLAIKGNKFESVTGYFNNLANKKVGSIYFYPIDKEYFGSLSILELDEKKSIISLVSKIQNTGMIWNGTSTINNNWGSKPTQVYPLKIKLDLTIYADSIRIYPLDQYGKENESNAKTIKPFTINHFMVELDQNIDRTLWYGIKKFGQAVLPSTEDFETLPDKFELYQNYPNPFNPVTTIKYSIPNVMVSLPVGRHGTSNHDNLVTLKVYDILGREVATLVNEYQKPGTYSTEFRVQSSEISSGVYFYKLQAGNFIGIRKMVIIK</sequence>
<dbReference type="Proteomes" id="UP001221302">
    <property type="component" value="Unassembled WGS sequence"/>
</dbReference>
<evidence type="ECO:0000313" key="5">
    <source>
        <dbReference type="Proteomes" id="UP001221302"/>
    </source>
</evidence>
<dbReference type="RefSeq" id="WP_321535245.1">
    <property type="nucleotide sequence ID" value="NZ_JARGDL010000004.1"/>
</dbReference>
<proteinExistence type="predicted"/>
<dbReference type="Pfam" id="PF02018">
    <property type="entry name" value="CBM_4_9"/>
    <property type="match status" value="1"/>
</dbReference>
<dbReference type="Gene3D" id="3.20.20.80">
    <property type="entry name" value="Glycosidases"/>
    <property type="match status" value="1"/>
</dbReference>
<dbReference type="Gene3D" id="2.60.40.4070">
    <property type="match status" value="1"/>
</dbReference>
<gene>
    <name evidence="4" type="ORF">P0M35_04895</name>
</gene>
<dbReference type="GO" id="GO:0016798">
    <property type="term" value="F:hydrolase activity, acting on glycosyl bonds"/>
    <property type="evidence" value="ECO:0007669"/>
    <property type="project" value="InterPro"/>
</dbReference>
<dbReference type="InterPro" id="IPR026444">
    <property type="entry name" value="Secre_tail"/>
</dbReference>
<evidence type="ECO:0000313" key="4">
    <source>
        <dbReference type="EMBL" id="MDF1611478.1"/>
    </source>
</evidence>
<dbReference type="SUPFAM" id="SSF49785">
    <property type="entry name" value="Galactose-binding domain-like"/>
    <property type="match status" value="1"/>
</dbReference>